<evidence type="ECO:0000313" key="3">
    <source>
        <dbReference type="EMBL" id="RIJ41752.1"/>
    </source>
</evidence>
<keyword evidence="1" id="KW-0472">Membrane</keyword>
<gene>
    <name evidence="3" type="ORF">D1627_06955</name>
</gene>
<protein>
    <recommendedName>
        <fullName evidence="2">Chemotaxis methyl-accepting receptor HlyB-like 4HB MCP domain-containing protein</fullName>
    </recommendedName>
</protein>
<sequence length="228" mass="26258">MSWTFRIKQRDRIALALAAVFLIIVMANWFVNYSMTQVSQQFRSVYADRLVPALDISAMQERYYQNRFLLEKHLQSDNPAEQQELAHEMTALNAELDSLIRKFEATYLTEQEAADFKRFLTANAAYSNMQATIVGLSSNQDRANAEDRYKVDGMAAFQLIIERLHALSSIQEKVGLELYSDAERQMKSLKVLSYLVIALAVILALLVGTLLQTSRKLNRLKQQQFHWN</sequence>
<keyword evidence="4" id="KW-1185">Reference proteome</keyword>
<feature type="transmembrane region" description="Helical" evidence="1">
    <location>
        <begin position="12"/>
        <end position="31"/>
    </location>
</feature>
<feature type="domain" description="Chemotaxis methyl-accepting receptor HlyB-like 4HB MCP" evidence="2">
    <location>
        <begin position="10"/>
        <end position="184"/>
    </location>
</feature>
<keyword evidence="1" id="KW-0812">Transmembrane</keyword>
<dbReference type="Pfam" id="PF12729">
    <property type="entry name" value="4HB_MCP_1"/>
    <property type="match status" value="1"/>
</dbReference>
<dbReference type="InterPro" id="IPR024478">
    <property type="entry name" value="HlyB_4HB_MCP"/>
</dbReference>
<comment type="caution">
    <text evidence="3">The sequence shown here is derived from an EMBL/GenBank/DDBJ whole genome shotgun (WGS) entry which is preliminary data.</text>
</comment>
<evidence type="ECO:0000259" key="2">
    <source>
        <dbReference type="Pfam" id="PF12729"/>
    </source>
</evidence>
<proteinExistence type="predicted"/>
<dbReference type="Proteomes" id="UP000266005">
    <property type="component" value="Unassembled WGS sequence"/>
</dbReference>
<dbReference type="RefSeq" id="WP_119431498.1">
    <property type="nucleotide sequence ID" value="NZ_QWGE01000002.1"/>
</dbReference>
<organism evidence="3 4">
    <name type="scientific">Pontibacter oryzae</name>
    <dbReference type="NCBI Taxonomy" id="2304593"/>
    <lineage>
        <taxon>Bacteria</taxon>
        <taxon>Pseudomonadati</taxon>
        <taxon>Bacteroidota</taxon>
        <taxon>Cytophagia</taxon>
        <taxon>Cytophagales</taxon>
        <taxon>Hymenobacteraceae</taxon>
        <taxon>Pontibacter</taxon>
    </lineage>
</organism>
<name>A0A399SI24_9BACT</name>
<feature type="transmembrane region" description="Helical" evidence="1">
    <location>
        <begin position="191"/>
        <end position="211"/>
    </location>
</feature>
<reference evidence="4" key="1">
    <citation type="submission" date="2018-08" db="EMBL/GenBank/DDBJ databases">
        <title>Mucilaginibacter sp. MYSH2.</title>
        <authorList>
            <person name="Seo T."/>
        </authorList>
    </citation>
    <scope>NUCLEOTIDE SEQUENCE [LARGE SCALE GENOMIC DNA]</scope>
    <source>
        <strain evidence="4">KIRAN</strain>
    </source>
</reference>
<accession>A0A399SI24</accession>
<dbReference type="EMBL" id="QWGE01000002">
    <property type="protein sequence ID" value="RIJ41752.1"/>
    <property type="molecule type" value="Genomic_DNA"/>
</dbReference>
<dbReference type="AlphaFoldDB" id="A0A399SI24"/>
<keyword evidence="1" id="KW-1133">Transmembrane helix</keyword>
<dbReference type="OrthoDB" id="1438991at2"/>
<evidence type="ECO:0000313" key="4">
    <source>
        <dbReference type="Proteomes" id="UP000266005"/>
    </source>
</evidence>
<evidence type="ECO:0000256" key="1">
    <source>
        <dbReference type="SAM" id="Phobius"/>
    </source>
</evidence>